<dbReference type="InterPro" id="IPR036259">
    <property type="entry name" value="MFS_trans_sf"/>
</dbReference>
<dbReference type="Gene3D" id="1.20.1250.20">
    <property type="entry name" value="MFS general substrate transporter like domains"/>
    <property type="match status" value="1"/>
</dbReference>
<feature type="compositionally biased region" description="Low complexity" evidence="7">
    <location>
        <begin position="9"/>
        <end position="20"/>
    </location>
</feature>
<dbReference type="PANTHER" id="PTHR23502:SF51">
    <property type="entry name" value="QUINIDINE RESISTANCE PROTEIN 1-RELATED"/>
    <property type="match status" value="1"/>
</dbReference>
<feature type="transmembrane region" description="Helical" evidence="8">
    <location>
        <begin position="125"/>
        <end position="145"/>
    </location>
</feature>
<proteinExistence type="inferred from homology"/>
<comment type="similarity">
    <text evidence="6">Belongs to the major facilitator superfamily. CAR1 family.</text>
</comment>
<dbReference type="EMBL" id="JAWIZZ010000059">
    <property type="protein sequence ID" value="KAK5773985.1"/>
    <property type="molecule type" value="Genomic_DNA"/>
</dbReference>
<keyword evidence="4 8" id="KW-1133">Transmembrane helix</keyword>
<dbReference type="InterPro" id="IPR020846">
    <property type="entry name" value="MFS_dom"/>
</dbReference>
<feature type="transmembrane region" description="Helical" evidence="8">
    <location>
        <begin position="400"/>
        <end position="421"/>
    </location>
</feature>
<evidence type="ECO:0000313" key="10">
    <source>
        <dbReference type="EMBL" id="KAK5773985.1"/>
    </source>
</evidence>
<feature type="transmembrane region" description="Helical" evidence="8">
    <location>
        <begin position="192"/>
        <end position="211"/>
    </location>
</feature>
<keyword evidence="2" id="KW-0813">Transport</keyword>
<evidence type="ECO:0000313" key="11">
    <source>
        <dbReference type="Proteomes" id="UP001306508"/>
    </source>
</evidence>
<dbReference type="PANTHER" id="PTHR23502">
    <property type="entry name" value="MAJOR FACILITATOR SUPERFAMILY"/>
    <property type="match status" value="1"/>
</dbReference>
<dbReference type="InterPro" id="IPR011701">
    <property type="entry name" value="MFS"/>
</dbReference>
<dbReference type="InterPro" id="IPR005829">
    <property type="entry name" value="Sugar_transporter_CS"/>
</dbReference>
<feature type="region of interest" description="Disordered" evidence="7">
    <location>
        <begin position="1"/>
        <end position="48"/>
    </location>
</feature>
<dbReference type="GO" id="GO:0042908">
    <property type="term" value="P:xenobiotic transport"/>
    <property type="evidence" value="ECO:0007669"/>
    <property type="project" value="UniProtKB-ARBA"/>
</dbReference>
<feature type="transmembrane region" description="Helical" evidence="8">
    <location>
        <begin position="251"/>
        <end position="275"/>
    </location>
</feature>
<evidence type="ECO:0000256" key="1">
    <source>
        <dbReference type="ARBA" id="ARBA00004141"/>
    </source>
</evidence>
<dbReference type="GO" id="GO:0022857">
    <property type="term" value="F:transmembrane transporter activity"/>
    <property type="evidence" value="ECO:0007669"/>
    <property type="project" value="InterPro"/>
</dbReference>
<reference evidence="11" key="1">
    <citation type="submission" date="2023-07" db="EMBL/GenBank/DDBJ databases">
        <title>A draft genome of Kazachstania heterogenica Y-27499.</title>
        <authorList>
            <person name="Donic C."/>
            <person name="Kralova J.S."/>
            <person name="Fidel L."/>
            <person name="Ben-Dor S."/>
            <person name="Jung S."/>
        </authorList>
    </citation>
    <scope>NUCLEOTIDE SEQUENCE [LARGE SCALE GENOMIC DNA]</scope>
    <source>
        <strain evidence="11">Y27499</strain>
    </source>
</reference>
<feature type="transmembrane region" description="Helical" evidence="8">
    <location>
        <begin position="165"/>
        <end position="185"/>
    </location>
</feature>
<dbReference type="GO" id="GO:0140115">
    <property type="term" value="P:export across plasma membrane"/>
    <property type="evidence" value="ECO:0007669"/>
    <property type="project" value="UniProtKB-ARBA"/>
</dbReference>
<evidence type="ECO:0000256" key="2">
    <source>
        <dbReference type="ARBA" id="ARBA00022448"/>
    </source>
</evidence>
<dbReference type="PROSITE" id="PS00216">
    <property type="entry name" value="SUGAR_TRANSPORT_1"/>
    <property type="match status" value="1"/>
</dbReference>
<feature type="transmembrane region" description="Helical" evidence="8">
    <location>
        <begin position="456"/>
        <end position="479"/>
    </location>
</feature>
<dbReference type="SUPFAM" id="SSF103473">
    <property type="entry name" value="MFS general substrate transporter"/>
    <property type="match status" value="1"/>
</dbReference>
<evidence type="ECO:0000256" key="5">
    <source>
        <dbReference type="ARBA" id="ARBA00023136"/>
    </source>
</evidence>
<evidence type="ECO:0000256" key="7">
    <source>
        <dbReference type="SAM" id="MobiDB-lite"/>
    </source>
</evidence>
<dbReference type="CDD" id="cd17323">
    <property type="entry name" value="MFS_Tpo1_MDR_like"/>
    <property type="match status" value="1"/>
</dbReference>
<feature type="transmembrane region" description="Helical" evidence="8">
    <location>
        <begin position="217"/>
        <end position="239"/>
    </location>
</feature>
<dbReference type="AlphaFoldDB" id="A0AAN8A7E8"/>
<comment type="subcellular location">
    <subcellularLocation>
        <location evidence="1">Membrane</location>
        <topology evidence="1">Multi-pass membrane protein</topology>
    </subcellularLocation>
</comment>
<sequence length="604" mass="67388">MPVHDNYQISDSELSSISDSPSEDHAIHPRQYRSNYEDNSSNERDTHINNSNLHATISNRNKNAQLLTTTSSYPSKIHTTMSRTTTRELSDNDSLSFNQYADNNDDTPVEVTTAPYTLLSYPMKWAMVAILTMCGFWSSLGSPIYYPALRQLEKQFHLDEDKVNVTVVVYLLFQGIAPTVSGGLADVYGRRPVILLGMLVYVVASIGLARAPSYGVIVFLRCIQSIGISPTIAISSGVVGDYTLKHERGTFVGATSGFVLIGQGIGPLLGAVIAARWNWRAIFWFLTIGCGTSFAIAFFLLPETKRTLVGNLSIKPPRLINRNPLFLLPSVQKRFHYDNPDYETLDHKIPSLDLTGAMKITSRPEILLSLFPAGLQFAMWTLMLSSIANELALPPYKYHLTIIGVCYLPAGIGGLCGSFFTGRIIDVYYKRALARFERDKANGTIPKDTVFNTFRVRLMCVLPQNFIAVASFILFGWSVDKGWHIVVPLITSCISSYCAMSTLSTMTTLLVDLYPGKSSTASSCFNFVRCSLSTIFMGCFAKMKQSMTVGGTFSFLTALLLCANFLTFIPMMYGMQWRAKRQRREELKQQEKEELSVEVVYEKK</sequence>
<dbReference type="Proteomes" id="UP001306508">
    <property type="component" value="Unassembled WGS sequence"/>
</dbReference>
<organism evidence="10 11">
    <name type="scientific">Arxiozyma heterogenica</name>
    <dbReference type="NCBI Taxonomy" id="278026"/>
    <lineage>
        <taxon>Eukaryota</taxon>
        <taxon>Fungi</taxon>
        <taxon>Dikarya</taxon>
        <taxon>Ascomycota</taxon>
        <taxon>Saccharomycotina</taxon>
        <taxon>Saccharomycetes</taxon>
        <taxon>Saccharomycetales</taxon>
        <taxon>Saccharomycetaceae</taxon>
        <taxon>Arxiozyma</taxon>
    </lineage>
</organism>
<protein>
    <recommendedName>
        <fullName evidence="9">Major facilitator superfamily (MFS) profile domain-containing protein</fullName>
    </recommendedName>
</protein>
<evidence type="ECO:0000256" key="6">
    <source>
        <dbReference type="ARBA" id="ARBA00038347"/>
    </source>
</evidence>
<comment type="caution">
    <text evidence="10">The sequence shown here is derived from an EMBL/GenBank/DDBJ whole genome shotgun (WGS) entry which is preliminary data.</text>
</comment>
<dbReference type="Pfam" id="PF07690">
    <property type="entry name" value="MFS_1"/>
    <property type="match status" value="1"/>
</dbReference>
<dbReference type="PROSITE" id="PS50850">
    <property type="entry name" value="MFS"/>
    <property type="match status" value="1"/>
</dbReference>
<keyword evidence="11" id="KW-1185">Reference proteome</keyword>
<feature type="domain" description="Major facilitator superfamily (MFS) profile" evidence="9">
    <location>
        <begin position="127"/>
        <end position="575"/>
    </location>
</feature>
<evidence type="ECO:0000256" key="3">
    <source>
        <dbReference type="ARBA" id="ARBA00022692"/>
    </source>
</evidence>
<keyword evidence="3 8" id="KW-0812">Transmembrane</keyword>
<feature type="transmembrane region" description="Helical" evidence="8">
    <location>
        <begin position="366"/>
        <end position="388"/>
    </location>
</feature>
<evidence type="ECO:0000256" key="8">
    <source>
        <dbReference type="SAM" id="Phobius"/>
    </source>
</evidence>
<name>A0AAN8A7E8_9SACH</name>
<keyword evidence="5 8" id="KW-0472">Membrane</keyword>
<feature type="transmembrane region" description="Helical" evidence="8">
    <location>
        <begin position="555"/>
        <end position="574"/>
    </location>
</feature>
<accession>A0AAN8A7E8</accession>
<evidence type="ECO:0000256" key="4">
    <source>
        <dbReference type="ARBA" id="ARBA00022989"/>
    </source>
</evidence>
<feature type="transmembrane region" description="Helical" evidence="8">
    <location>
        <begin position="281"/>
        <end position="301"/>
    </location>
</feature>
<gene>
    <name evidence="10" type="ORF">RI543_004742</name>
</gene>
<evidence type="ECO:0000259" key="9">
    <source>
        <dbReference type="PROSITE" id="PS50850"/>
    </source>
</evidence>
<dbReference type="GO" id="GO:0005886">
    <property type="term" value="C:plasma membrane"/>
    <property type="evidence" value="ECO:0007669"/>
    <property type="project" value="TreeGrafter"/>
</dbReference>